<sequence length="130" mass="15525">MEKGLPLDMKGNYCQFEDRGEVRFIEIYTLEYDIKEVEFLNKIGVYEESNTYSFIRLCKGDIPKGTRYIYKLMTYLNDSKSEDLWTFNEAIHEYEEVGFTTSDELFLYCEDRWGIGKQDFTGYNETDLPY</sequence>
<reference evidence="1 2" key="1">
    <citation type="submission" date="2021-12" db="EMBL/GenBank/DDBJ databases">
        <title>Genome sequencing of bacteria with rrn-lacking chromosome and rrn-plasmid.</title>
        <authorList>
            <person name="Anda M."/>
            <person name="Iwasaki W."/>
        </authorList>
    </citation>
    <scope>NUCLEOTIDE SEQUENCE [LARGE SCALE GENOMIC DNA]</scope>
    <source>
        <strain evidence="1 2">DSM 100852</strain>
        <plasmid evidence="1 2">pFA11</plasmid>
    </source>
</reference>
<keyword evidence="1" id="KW-0614">Plasmid</keyword>
<dbReference type="Proteomes" id="UP001348817">
    <property type="component" value="Plasmid pFA11"/>
</dbReference>
<geneLocation type="plasmid" evidence="1 2">
    <name>pFA11</name>
</geneLocation>
<keyword evidence="2" id="KW-1185">Reference proteome</keyword>
<dbReference type="AlphaFoldDB" id="A0AAU9CZ97"/>
<organism evidence="1 2">
    <name type="scientific">Fulvitalea axinellae</name>
    <dbReference type="NCBI Taxonomy" id="1182444"/>
    <lineage>
        <taxon>Bacteria</taxon>
        <taxon>Pseudomonadati</taxon>
        <taxon>Bacteroidota</taxon>
        <taxon>Cytophagia</taxon>
        <taxon>Cytophagales</taxon>
        <taxon>Persicobacteraceae</taxon>
        <taxon>Fulvitalea</taxon>
    </lineage>
</organism>
<dbReference type="KEGG" id="fax:FUAX_55090"/>
<name>A0AAU9CZ97_9BACT</name>
<gene>
    <name evidence="1" type="ORF">FUAX_55090</name>
</gene>
<protein>
    <submittedName>
        <fullName evidence="1">Uncharacterized protein</fullName>
    </submittedName>
</protein>
<evidence type="ECO:0000313" key="2">
    <source>
        <dbReference type="Proteomes" id="UP001348817"/>
    </source>
</evidence>
<accession>A0AAU9CZ97</accession>
<dbReference type="EMBL" id="AP025325">
    <property type="protein sequence ID" value="BDD13077.1"/>
    <property type="molecule type" value="Genomic_DNA"/>
</dbReference>
<evidence type="ECO:0000313" key="1">
    <source>
        <dbReference type="EMBL" id="BDD13077.1"/>
    </source>
</evidence>
<proteinExistence type="predicted"/>